<evidence type="ECO:0000256" key="1">
    <source>
        <dbReference type="SAM" id="MobiDB-lite"/>
    </source>
</evidence>
<name>A0ABX7NKC4_9BACT</name>
<sequence length="238" mass="26024">MARSFSMRGVQSAADRAVQHARAWLLETEPGSRVHDVQSDPRFQHRGVDLLWELPSGEVRGIEVKGDRNATRRRYFFELVSNLEKDTPGCFLYSGADLLVYVFLSQGEMHVLPLKAARDWFLPRAKSYPLKHAFTQTGAIRYTTVGAVVSTRDVSEGVPNVLKIPLKRSTPLPAKEEEAPTSGSSEPPSESPPVGENAATVAAAKSGAPASSDEKPVRKRKPRRSQAKGKTEGTSTAE</sequence>
<dbReference type="EMBL" id="CP071091">
    <property type="protein sequence ID" value="QSQ17977.1"/>
    <property type="molecule type" value="Genomic_DNA"/>
</dbReference>
<gene>
    <name evidence="2" type="ORF">JY572_18985</name>
</gene>
<proteinExistence type="predicted"/>
<evidence type="ECO:0000313" key="2">
    <source>
        <dbReference type="EMBL" id="QSQ17977.1"/>
    </source>
</evidence>
<accession>A0ABX7NKC4</accession>
<feature type="compositionally biased region" description="Basic residues" evidence="1">
    <location>
        <begin position="217"/>
        <end position="227"/>
    </location>
</feature>
<evidence type="ECO:0000313" key="3">
    <source>
        <dbReference type="Proteomes" id="UP000663090"/>
    </source>
</evidence>
<dbReference type="Proteomes" id="UP000663090">
    <property type="component" value="Chromosome"/>
</dbReference>
<feature type="region of interest" description="Disordered" evidence="1">
    <location>
        <begin position="169"/>
        <end position="238"/>
    </location>
</feature>
<evidence type="ECO:0008006" key="4">
    <source>
        <dbReference type="Google" id="ProtNLM"/>
    </source>
</evidence>
<reference evidence="2 3" key="1">
    <citation type="submission" date="2021-02" db="EMBL/GenBank/DDBJ databases">
        <title>De Novo genome assembly of isolated myxobacteria.</title>
        <authorList>
            <person name="Stevens D.C."/>
        </authorList>
    </citation>
    <scope>NUCLEOTIDE SEQUENCE [LARGE SCALE GENOMIC DNA]</scope>
    <source>
        <strain evidence="2 3">SCHIC003</strain>
    </source>
</reference>
<keyword evidence="3" id="KW-1185">Reference proteome</keyword>
<organism evidence="2 3">
    <name type="scientific">Myxococcus landrumensis</name>
    <dbReference type="NCBI Taxonomy" id="2813577"/>
    <lineage>
        <taxon>Bacteria</taxon>
        <taxon>Pseudomonadati</taxon>
        <taxon>Myxococcota</taxon>
        <taxon>Myxococcia</taxon>
        <taxon>Myxococcales</taxon>
        <taxon>Cystobacterineae</taxon>
        <taxon>Myxococcaceae</taxon>
        <taxon>Myxococcus</taxon>
    </lineage>
</organism>
<protein>
    <recommendedName>
        <fullName evidence="4">Protein NO VEIN C-terminal domain-containing protein</fullName>
    </recommendedName>
</protein>